<name>A0ABV5ZB39_9GAMM</name>
<proteinExistence type="predicted"/>
<keyword evidence="2" id="KW-1185">Reference proteome</keyword>
<evidence type="ECO:0000313" key="2">
    <source>
        <dbReference type="Proteomes" id="UP001589628"/>
    </source>
</evidence>
<reference evidence="1 2" key="1">
    <citation type="submission" date="2024-09" db="EMBL/GenBank/DDBJ databases">
        <authorList>
            <person name="Sun Q."/>
            <person name="Mori K."/>
        </authorList>
    </citation>
    <scope>NUCLEOTIDE SEQUENCE [LARGE SCALE GENOMIC DNA]</scope>
    <source>
        <strain evidence="1 2">ATCC 51285</strain>
    </source>
</reference>
<comment type="caution">
    <text evidence="1">The sequence shown here is derived from an EMBL/GenBank/DDBJ whole genome shotgun (WGS) entry which is preliminary data.</text>
</comment>
<evidence type="ECO:0000313" key="1">
    <source>
        <dbReference type="EMBL" id="MFB9886465.1"/>
    </source>
</evidence>
<dbReference type="EMBL" id="JBHLZN010000002">
    <property type="protein sequence ID" value="MFB9886465.1"/>
    <property type="molecule type" value="Genomic_DNA"/>
</dbReference>
<accession>A0ABV5ZB39</accession>
<gene>
    <name evidence="1" type="ORF">ACFFLH_08590</name>
</gene>
<sequence>MRPKRLLRRQRLQLGRRRRHQLRLAPWSSVTVQAWLPYAAQWPYAQAS</sequence>
<dbReference type="Proteomes" id="UP001589628">
    <property type="component" value="Unassembled WGS sequence"/>
</dbReference>
<organism evidence="1 2">
    <name type="scientific">Balneatrix alpica</name>
    <dbReference type="NCBI Taxonomy" id="75684"/>
    <lineage>
        <taxon>Bacteria</taxon>
        <taxon>Pseudomonadati</taxon>
        <taxon>Pseudomonadota</taxon>
        <taxon>Gammaproteobacteria</taxon>
        <taxon>Oceanospirillales</taxon>
        <taxon>Balneatrichaceae</taxon>
        <taxon>Balneatrix</taxon>
    </lineage>
</organism>
<protein>
    <submittedName>
        <fullName evidence="1">Uncharacterized protein</fullName>
    </submittedName>
</protein>
<dbReference type="RefSeq" id="WP_155888945.1">
    <property type="nucleotide sequence ID" value="NZ_JAUESS010000003.1"/>
</dbReference>